<keyword evidence="7 8" id="KW-0233">DNA recombination</keyword>
<organism evidence="11 12">
    <name type="scientific">Salinibacillus kushneri</name>
    <dbReference type="NCBI Taxonomy" id="237682"/>
    <lineage>
        <taxon>Bacteria</taxon>
        <taxon>Bacillati</taxon>
        <taxon>Bacillota</taxon>
        <taxon>Bacilli</taxon>
        <taxon>Bacillales</taxon>
        <taxon>Bacillaceae</taxon>
        <taxon>Salinibacillus</taxon>
    </lineage>
</organism>
<dbReference type="RefSeq" id="WP_093133287.1">
    <property type="nucleotide sequence ID" value="NZ_FOHJ01000004.1"/>
</dbReference>
<dbReference type="Pfam" id="PF12320">
    <property type="entry name" value="SbcD_C"/>
    <property type="match status" value="1"/>
</dbReference>
<dbReference type="GO" id="GO:0008408">
    <property type="term" value="F:3'-5' exonuclease activity"/>
    <property type="evidence" value="ECO:0007669"/>
    <property type="project" value="InterPro"/>
</dbReference>
<evidence type="ECO:0000256" key="2">
    <source>
        <dbReference type="ARBA" id="ARBA00011322"/>
    </source>
</evidence>
<dbReference type="InterPro" id="IPR041796">
    <property type="entry name" value="Mre11_N"/>
</dbReference>
<evidence type="ECO:0000313" key="12">
    <source>
        <dbReference type="Proteomes" id="UP000199095"/>
    </source>
</evidence>
<accession>A0A1I0DKT1</accession>
<dbReference type="Gene3D" id="3.60.21.10">
    <property type="match status" value="1"/>
</dbReference>
<proteinExistence type="inferred from homology"/>
<feature type="domain" description="Nuclease SbcCD subunit D C-terminal" evidence="10">
    <location>
        <begin position="269"/>
        <end position="355"/>
    </location>
</feature>
<evidence type="ECO:0000313" key="11">
    <source>
        <dbReference type="EMBL" id="SET32434.1"/>
    </source>
</evidence>
<dbReference type="NCBIfam" id="TIGR00619">
    <property type="entry name" value="sbcd"/>
    <property type="match status" value="1"/>
</dbReference>
<gene>
    <name evidence="8" type="primary">sbcD</name>
    <name evidence="11" type="ORF">SAMN05421676_10442</name>
</gene>
<keyword evidence="8" id="KW-0235">DNA replication</keyword>
<dbReference type="InterPro" id="IPR004843">
    <property type="entry name" value="Calcineurin-like_PHP"/>
</dbReference>
<evidence type="ECO:0000256" key="6">
    <source>
        <dbReference type="ARBA" id="ARBA00022839"/>
    </source>
</evidence>
<evidence type="ECO:0000256" key="7">
    <source>
        <dbReference type="ARBA" id="ARBA00023172"/>
    </source>
</evidence>
<keyword evidence="6 8" id="KW-0269">Exonuclease</keyword>
<evidence type="ECO:0000256" key="5">
    <source>
        <dbReference type="ARBA" id="ARBA00022801"/>
    </source>
</evidence>
<dbReference type="InterPro" id="IPR026843">
    <property type="entry name" value="SbcD_C"/>
</dbReference>
<dbReference type="OrthoDB" id="9773856at2"/>
<dbReference type="GO" id="GO:0004519">
    <property type="term" value="F:endonuclease activity"/>
    <property type="evidence" value="ECO:0007669"/>
    <property type="project" value="UniProtKB-KW"/>
</dbReference>
<dbReference type="InterPro" id="IPR029052">
    <property type="entry name" value="Metallo-depent_PP-like"/>
</dbReference>
<name>A0A1I0DKT1_9BACI</name>
<dbReference type="Pfam" id="PF00149">
    <property type="entry name" value="Metallophos"/>
    <property type="match status" value="1"/>
</dbReference>
<dbReference type="Proteomes" id="UP000199095">
    <property type="component" value="Unassembled WGS sequence"/>
</dbReference>
<feature type="domain" description="Calcineurin-like phosphoesterase" evidence="9">
    <location>
        <begin position="1"/>
        <end position="220"/>
    </location>
</feature>
<dbReference type="AlphaFoldDB" id="A0A1I0DKT1"/>
<keyword evidence="5 8" id="KW-0378">Hydrolase</keyword>
<protein>
    <recommendedName>
        <fullName evidence="3 8">Nuclease SbcCD subunit D</fullName>
    </recommendedName>
</protein>
<dbReference type="GO" id="GO:0006310">
    <property type="term" value="P:DNA recombination"/>
    <property type="evidence" value="ECO:0007669"/>
    <property type="project" value="UniProtKB-KW"/>
</dbReference>
<comment type="similarity">
    <text evidence="1 8">Belongs to the SbcD family.</text>
</comment>
<evidence type="ECO:0000259" key="10">
    <source>
        <dbReference type="Pfam" id="PF12320"/>
    </source>
</evidence>
<dbReference type="STRING" id="237682.SAMN05421676_10442"/>
<dbReference type="GO" id="GO:0006260">
    <property type="term" value="P:DNA replication"/>
    <property type="evidence" value="ECO:0007669"/>
    <property type="project" value="UniProtKB-KW"/>
</dbReference>
<keyword evidence="8" id="KW-0255">Endonuclease</keyword>
<evidence type="ECO:0000256" key="3">
    <source>
        <dbReference type="ARBA" id="ARBA00013365"/>
    </source>
</evidence>
<evidence type="ECO:0000259" key="9">
    <source>
        <dbReference type="Pfam" id="PF00149"/>
    </source>
</evidence>
<keyword evidence="4 8" id="KW-0540">Nuclease</keyword>
<sequence>MKIVHTADWHLGKIVHNTYMTEDQEYVLQQFLEDIKEINPDAIILAGDLYDRAIPPKEAVELLSRMLTTIVYDMDIPILAITGNHDSAERMDFGTQLLRKNRLFIQTKLDPDLEPVVIEDDHGPVYFHLVPYMEPAEVRKVLQKDEITSHQEAMAEIVDQIQSKYDLDTERHIFVGHAFLAGGMDSDSEERLTMIGGTPYVEAELFERFTYTALGHLHQPQKVKFDHIRYSGSIFKYSFSEANHNKSYTVLDIDQNGIQTLEQRSYRMQRDLIRLEGYLDELLDVEEVCEDYCHITLLDDGEIMDPIGKLRKWYPNILKLERKMTGTQHLHELKQVKKRQQMSHIELFSSFYENMKGEPIPEKRKKMMERIVQKVVEEERGR</sequence>
<dbReference type="PANTHER" id="PTHR30337:SF0">
    <property type="entry name" value="NUCLEASE SBCCD SUBUNIT D"/>
    <property type="match status" value="1"/>
</dbReference>
<comment type="function">
    <text evidence="8">SbcCD cleaves DNA hairpin structures. These structures can inhibit DNA replication and are intermediates in certain DNA recombination reactions. The complex acts as a 3'-&gt;5' double strand exonuclease that can open hairpins. It also has a 5' single-strand endonuclease activity.</text>
</comment>
<evidence type="ECO:0000256" key="1">
    <source>
        <dbReference type="ARBA" id="ARBA00010555"/>
    </source>
</evidence>
<dbReference type="PANTHER" id="PTHR30337">
    <property type="entry name" value="COMPONENT OF ATP-DEPENDENT DSDNA EXONUCLEASE"/>
    <property type="match status" value="1"/>
</dbReference>
<keyword evidence="12" id="KW-1185">Reference proteome</keyword>
<evidence type="ECO:0000256" key="8">
    <source>
        <dbReference type="RuleBase" id="RU363069"/>
    </source>
</evidence>
<dbReference type="InterPro" id="IPR004593">
    <property type="entry name" value="SbcD"/>
</dbReference>
<dbReference type="EMBL" id="FOHJ01000004">
    <property type="protein sequence ID" value="SET32434.1"/>
    <property type="molecule type" value="Genomic_DNA"/>
</dbReference>
<comment type="subunit">
    <text evidence="2 8">Heterodimer of SbcC and SbcD.</text>
</comment>
<dbReference type="InterPro" id="IPR050535">
    <property type="entry name" value="DNA_Repair-Maintenance_Comp"/>
</dbReference>
<dbReference type="CDD" id="cd00840">
    <property type="entry name" value="MPP_Mre11_N"/>
    <property type="match status" value="1"/>
</dbReference>
<reference evidence="12" key="1">
    <citation type="submission" date="2016-10" db="EMBL/GenBank/DDBJ databases">
        <authorList>
            <person name="Varghese N."/>
            <person name="Submissions S."/>
        </authorList>
    </citation>
    <scope>NUCLEOTIDE SEQUENCE [LARGE SCALE GENOMIC DNA]</scope>
    <source>
        <strain evidence="12">CGMCC 1.3566</strain>
    </source>
</reference>
<evidence type="ECO:0000256" key="4">
    <source>
        <dbReference type="ARBA" id="ARBA00022722"/>
    </source>
</evidence>
<dbReference type="SUPFAM" id="SSF56300">
    <property type="entry name" value="Metallo-dependent phosphatases"/>
    <property type="match status" value="1"/>
</dbReference>